<comment type="caution">
    <text evidence="1">The sequence shown here is derived from an EMBL/GenBank/DDBJ whole genome shotgun (WGS) entry which is preliminary data.</text>
</comment>
<gene>
    <name evidence="1" type="ORF">QR680_007897</name>
</gene>
<name>A0AA39IEK2_9BILA</name>
<organism evidence="1 2">
    <name type="scientific">Steinernema hermaphroditum</name>
    <dbReference type="NCBI Taxonomy" id="289476"/>
    <lineage>
        <taxon>Eukaryota</taxon>
        <taxon>Metazoa</taxon>
        <taxon>Ecdysozoa</taxon>
        <taxon>Nematoda</taxon>
        <taxon>Chromadorea</taxon>
        <taxon>Rhabditida</taxon>
        <taxon>Tylenchina</taxon>
        <taxon>Panagrolaimomorpha</taxon>
        <taxon>Strongyloidoidea</taxon>
        <taxon>Steinernematidae</taxon>
        <taxon>Steinernema</taxon>
    </lineage>
</organism>
<reference evidence="1" key="1">
    <citation type="submission" date="2023-06" db="EMBL/GenBank/DDBJ databases">
        <title>Genomic analysis of the entomopathogenic nematode Steinernema hermaphroditum.</title>
        <authorList>
            <person name="Schwarz E.M."/>
            <person name="Heppert J.K."/>
            <person name="Baniya A."/>
            <person name="Schwartz H.T."/>
            <person name="Tan C.-H."/>
            <person name="Antoshechkin I."/>
            <person name="Sternberg P.W."/>
            <person name="Goodrich-Blair H."/>
            <person name="Dillman A.R."/>
        </authorList>
    </citation>
    <scope>NUCLEOTIDE SEQUENCE</scope>
    <source>
        <strain evidence="1">PS9179</strain>
        <tissue evidence="1">Whole animal</tissue>
    </source>
</reference>
<dbReference type="Proteomes" id="UP001175271">
    <property type="component" value="Unassembled WGS sequence"/>
</dbReference>
<protein>
    <submittedName>
        <fullName evidence="1">Uncharacterized protein</fullName>
    </submittedName>
</protein>
<dbReference type="AlphaFoldDB" id="A0AA39IEK2"/>
<evidence type="ECO:0000313" key="1">
    <source>
        <dbReference type="EMBL" id="KAK0422961.1"/>
    </source>
</evidence>
<keyword evidence="2" id="KW-1185">Reference proteome</keyword>
<proteinExistence type="predicted"/>
<dbReference type="EMBL" id="JAUCMV010000001">
    <property type="protein sequence ID" value="KAK0422961.1"/>
    <property type="molecule type" value="Genomic_DNA"/>
</dbReference>
<sequence>MARLYIAIRAAPGGDLITFLVDRPCLCMPMGFMLILHHIPDDVLANIFEQFLSITYEHLSVLKVLKTPAKYSKSTHQVVVGRNPRALPATPLNSAPYPFSCPPGFLNPVVVASP</sequence>
<accession>A0AA39IEK2</accession>
<evidence type="ECO:0000313" key="2">
    <source>
        <dbReference type="Proteomes" id="UP001175271"/>
    </source>
</evidence>